<dbReference type="AlphaFoldDB" id="A0A382Z6F0"/>
<evidence type="ECO:0000256" key="1">
    <source>
        <dbReference type="ARBA" id="ARBA00004370"/>
    </source>
</evidence>
<keyword evidence="3 4" id="KW-0472">Membrane</keyword>
<feature type="non-terminal residue" evidence="5">
    <location>
        <position position="123"/>
    </location>
</feature>
<reference evidence="5" key="1">
    <citation type="submission" date="2018-05" db="EMBL/GenBank/DDBJ databases">
        <authorList>
            <person name="Lanie J.A."/>
            <person name="Ng W.-L."/>
            <person name="Kazmierczak K.M."/>
            <person name="Andrzejewski T.M."/>
            <person name="Davidsen T.M."/>
            <person name="Wayne K.J."/>
            <person name="Tettelin H."/>
            <person name="Glass J.I."/>
            <person name="Rusch D."/>
            <person name="Podicherti R."/>
            <person name="Tsui H.-C.T."/>
            <person name="Winkler M.E."/>
        </authorList>
    </citation>
    <scope>NUCLEOTIDE SEQUENCE</scope>
</reference>
<evidence type="ECO:0008006" key="6">
    <source>
        <dbReference type="Google" id="ProtNLM"/>
    </source>
</evidence>
<feature type="transmembrane region" description="Helical" evidence="4">
    <location>
        <begin position="31"/>
        <end position="54"/>
    </location>
</feature>
<dbReference type="InterPro" id="IPR036257">
    <property type="entry name" value="Cyt_c_oxidase_su2_TM_sf"/>
</dbReference>
<accession>A0A382Z6F0</accession>
<evidence type="ECO:0000256" key="3">
    <source>
        <dbReference type="ARBA" id="ARBA00023136"/>
    </source>
</evidence>
<sequence length="123" mass="14069">MVEYLGNISKYLGLPINASSHGHMIDNMIGWVHWLMILLFVGWGVYLIIAVIKFSSKSNPKADYHGVKSHFSQYIEYGVIIFEAFLLIGLSIPLYSQIKTKLPSANEVHHIRVVAQQFNWNIH</sequence>
<evidence type="ECO:0000256" key="2">
    <source>
        <dbReference type="ARBA" id="ARBA00022692"/>
    </source>
</evidence>
<comment type="subcellular location">
    <subcellularLocation>
        <location evidence="1">Membrane</location>
    </subcellularLocation>
</comment>
<protein>
    <recommendedName>
        <fullName evidence="6">Cytochrome oxidase subunit II transmembrane region profile domain-containing protein</fullName>
    </recommendedName>
</protein>
<keyword evidence="2 4" id="KW-0812">Transmembrane</keyword>
<dbReference type="Gene3D" id="1.10.287.90">
    <property type="match status" value="1"/>
</dbReference>
<dbReference type="EMBL" id="UINC01181129">
    <property type="protein sequence ID" value="SVD90665.1"/>
    <property type="molecule type" value="Genomic_DNA"/>
</dbReference>
<evidence type="ECO:0000256" key="4">
    <source>
        <dbReference type="SAM" id="Phobius"/>
    </source>
</evidence>
<keyword evidence="4" id="KW-1133">Transmembrane helix</keyword>
<gene>
    <name evidence="5" type="ORF">METZ01_LOCUS443519</name>
</gene>
<dbReference type="GO" id="GO:0016020">
    <property type="term" value="C:membrane"/>
    <property type="evidence" value="ECO:0007669"/>
    <property type="project" value="UniProtKB-SubCell"/>
</dbReference>
<name>A0A382Z6F0_9ZZZZ</name>
<organism evidence="5">
    <name type="scientific">marine metagenome</name>
    <dbReference type="NCBI Taxonomy" id="408172"/>
    <lineage>
        <taxon>unclassified sequences</taxon>
        <taxon>metagenomes</taxon>
        <taxon>ecological metagenomes</taxon>
    </lineage>
</organism>
<evidence type="ECO:0000313" key="5">
    <source>
        <dbReference type="EMBL" id="SVD90665.1"/>
    </source>
</evidence>
<proteinExistence type="predicted"/>
<feature type="transmembrane region" description="Helical" evidence="4">
    <location>
        <begin position="74"/>
        <end position="95"/>
    </location>
</feature>
<dbReference type="SUPFAM" id="SSF81464">
    <property type="entry name" value="Cytochrome c oxidase subunit II-like, transmembrane region"/>
    <property type="match status" value="1"/>
</dbReference>